<feature type="region of interest" description="Disordered" evidence="1">
    <location>
        <begin position="214"/>
        <end position="341"/>
    </location>
</feature>
<reference evidence="2 3" key="1">
    <citation type="submission" date="2016-07" db="EMBL/GenBank/DDBJ databases">
        <title>Pervasive Adenine N6-methylation of Active Genes in Fungi.</title>
        <authorList>
            <consortium name="DOE Joint Genome Institute"/>
            <person name="Mondo S.J."/>
            <person name="Dannebaum R.O."/>
            <person name="Kuo R.C."/>
            <person name="Labutti K."/>
            <person name="Haridas S."/>
            <person name="Kuo A."/>
            <person name="Salamov A."/>
            <person name="Ahrendt S.R."/>
            <person name="Lipzen A."/>
            <person name="Sullivan W."/>
            <person name="Andreopoulos W.B."/>
            <person name="Clum A."/>
            <person name="Lindquist E."/>
            <person name="Daum C."/>
            <person name="Ramamoorthy G.K."/>
            <person name="Gryganskyi A."/>
            <person name="Culley D."/>
            <person name="Magnuson J.K."/>
            <person name="James T.Y."/>
            <person name="O'Malley M.A."/>
            <person name="Stajich J.E."/>
            <person name="Spatafora J.W."/>
            <person name="Visel A."/>
            <person name="Grigoriev I.V."/>
        </authorList>
    </citation>
    <scope>NUCLEOTIDE SEQUENCE [LARGE SCALE GENOMIC DNA]</scope>
    <source>
        <strain evidence="2 3">68-887.2</strain>
    </source>
</reference>
<evidence type="ECO:0000313" key="2">
    <source>
        <dbReference type="EMBL" id="ORY24213.1"/>
    </source>
</evidence>
<protein>
    <submittedName>
        <fullName evidence="2">Uncharacterized protein</fullName>
    </submittedName>
</protein>
<feature type="compositionally biased region" description="Polar residues" evidence="1">
    <location>
        <begin position="136"/>
        <end position="170"/>
    </location>
</feature>
<evidence type="ECO:0000313" key="3">
    <source>
        <dbReference type="Proteomes" id="UP000193986"/>
    </source>
</evidence>
<gene>
    <name evidence="2" type="ORF">BCR39DRAFT_507553</name>
</gene>
<feature type="compositionally biased region" description="Polar residues" evidence="1">
    <location>
        <begin position="53"/>
        <end position="64"/>
    </location>
</feature>
<feature type="compositionally biased region" description="Low complexity" evidence="1">
    <location>
        <begin position="9"/>
        <end position="28"/>
    </location>
</feature>
<sequence>MAIEPPHQPSTAQSAASNTSSPPDTSTNGTAGSNGSAARLNPRPPVLFRHTLPIQNPPSTDTATGNGGNGSRSSGTPLSWIGPDRQRSLSVGATTLSTDALYLVPRRSAVGGSSGLRFPVGSSEDIPQRDNETPESHQSNVPRTDSPTVSSPEPSRTVSTREPNESNVSEVPQKLDLDWVMAELRPRVPFQVASPSLQKDMARTVCPGCVSGEHNTGMPSTTRTDHGTSGHRDFTAGHGLHSPQATEDNTSTNTRHGPTVEPESTIYTTSPASSTGQGITGGYGPASEANVRPPRHVDDDDDDDDDDDNTSRIESPDGNGENQLISGEIDPSCLSSLPVSY</sequence>
<feature type="region of interest" description="Disordered" evidence="1">
    <location>
        <begin position="1"/>
        <end position="86"/>
    </location>
</feature>
<proteinExistence type="predicted"/>
<feature type="compositionally biased region" description="Acidic residues" evidence="1">
    <location>
        <begin position="299"/>
        <end position="308"/>
    </location>
</feature>
<feature type="compositionally biased region" description="Basic and acidic residues" evidence="1">
    <location>
        <begin position="126"/>
        <end position="135"/>
    </location>
</feature>
<accession>A0A1Y2ANR2</accession>
<keyword evidence="3" id="KW-1185">Reference proteome</keyword>
<evidence type="ECO:0000256" key="1">
    <source>
        <dbReference type="SAM" id="MobiDB-lite"/>
    </source>
</evidence>
<dbReference type="AlphaFoldDB" id="A0A1Y2ANR2"/>
<feature type="compositionally biased region" description="Polar residues" evidence="1">
    <location>
        <begin position="265"/>
        <end position="277"/>
    </location>
</feature>
<feature type="compositionally biased region" description="Basic and acidic residues" evidence="1">
    <location>
        <begin position="223"/>
        <end position="235"/>
    </location>
</feature>
<comment type="caution">
    <text evidence="2">The sequence shown here is derived from an EMBL/GenBank/DDBJ whole genome shotgun (WGS) entry which is preliminary data.</text>
</comment>
<dbReference type="EMBL" id="MCFC01000070">
    <property type="protein sequence ID" value="ORY24213.1"/>
    <property type="molecule type" value="Genomic_DNA"/>
</dbReference>
<name>A0A1Y2ANR2_9TREE</name>
<feature type="region of interest" description="Disordered" evidence="1">
    <location>
        <begin position="110"/>
        <end position="170"/>
    </location>
</feature>
<organism evidence="2 3">
    <name type="scientific">Naematelia encephala</name>
    <dbReference type="NCBI Taxonomy" id="71784"/>
    <lineage>
        <taxon>Eukaryota</taxon>
        <taxon>Fungi</taxon>
        <taxon>Dikarya</taxon>
        <taxon>Basidiomycota</taxon>
        <taxon>Agaricomycotina</taxon>
        <taxon>Tremellomycetes</taxon>
        <taxon>Tremellales</taxon>
        <taxon>Naemateliaceae</taxon>
        <taxon>Naematelia</taxon>
    </lineage>
</organism>
<feature type="compositionally biased region" description="Polar residues" evidence="1">
    <location>
        <begin position="243"/>
        <end position="256"/>
    </location>
</feature>
<dbReference type="Proteomes" id="UP000193986">
    <property type="component" value="Unassembled WGS sequence"/>
</dbReference>
<dbReference type="InParanoid" id="A0A1Y2ANR2"/>